<sequence length="250" mass="26791">MTSSRLDSPTRTTDGPRTLGQRPPARYEEYLDGLFTYCLSVLCDHDTATAVLGDVLAIAERHHGRCPSDEGGRRAWLYALARWACLRSLGEQRRRRQGAHTGRPAVAAPAPPRVSPQLAERRRLELAALAWPEAAGTTPEQREALELAVRHGLGHRELAVVLSLDPLAARELLSSAACEVERTRAALAVVETGDCPTVAGLTGDHQVLLSAALRAELVRHVDDCPRCRKAAERAGAGGPWPGAAGAAARS</sequence>
<feature type="compositionally biased region" description="Polar residues" evidence="1">
    <location>
        <begin position="1"/>
        <end position="15"/>
    </location>
</feature>
<dbReference type="GO" id="GO:0003700">
    <property type="term" value="F:DNA-binding transcription factor activity"/>
    <property type="evidence" value="ECO:0007669"/>
    <property type="project" value="InterPro"/>
</dbReference>
<evidence type="ECO:0000313" key="2">
    <source>
        <dbReference type="EMBL" id="KKZ69536.1"/>
    </source>
</evidence>
<organism evidence="2 3">
    <name type="scientific">Streptomyces showdoensis</name>
    <dbReference type="NCBI Taxonomy" id="68268"/>
    <lineage>
        <taxon>Bacteria</taxon>
        <taxon>Bacillati</taxon>
        <taxon>Actinomycetota</taxon>
        <taxon>Actinomycetes</taxon>
        <taxon>Kitasatosporales</taxon>
        <taxon>Streptomycetaceae</taxon>
        <taxon>Streptomyces</taxon>
    </lineage>
</organism>
<evidence type="ECO:0000256" key="1">
    <source>
        <dbReference type="SAM" id="MobiDB-lite"/>
    </source>
</evidence>
<dbReference type="RefSeq" id="WP_046911910.1">
    <property type="nucleotide sequence ID" value="NZ_LAQS01000088.1"/>
</dbReference>
<dbReference type="SUPFAM" id="SSF88946">
    <property type="entry name" value="Sigma2 domain of RNA polymerase sigma factors"/>
    <property type="match status" value="1"/>
</dbReference>
<comment type="caution">
    <text evidence="2">The sequence shown here is derived from an EMBL/GenBank/DDBJ whole genome shotgun (WGS) entry which is preliminary data.</text>
</comment>
<dbReference type="EMBL" id="LAQS01000088">
    <property type="protein sequence ID" value="KKZ69536.1"/>
    <property type="molecule type" value="Genomic_DNA"/>
</dbReference>
<feature type="non-terminal residue" evidence="2">
    <location>
        <position position="250"/>
    </location>
</feature>
<gene>
    <name evidence="2" type="ORF">VO63_33585</name>
</gene>
<accession>A0A2P2GDE0</accession>
<proteinExistence type="predicted"/>
<dbReference type="GO" id="GO:0006352">
    <property type="term" value="P:DNA-templated transcription initiation"/>
    <property type="evidence" value="ECO:0007669"/>
    <property type="project" value="InterPro"/>
</dbReference>
<dbReference type="Proteomes" id="UP000265325">
    <property type="component" value="Unassembled WGS sequence"/>
</dbReference>
<protein>
    <submittedName>
        <fullName evidence="2">Alanine-rich protein</fullName>
    </submittedName>
</protein>
<keyword evidence="3" id="KW-1185">Reference proteome</keyword>
<evidence type="ECO:0000313" key="3">
    <source>
        <dbReference type="Proteomes" id="UP000265325"/>
    </source>
</evidence>
<feature type="region of interest" description="Disordered" evidence="1">
    <location>
        <begin position="94"/>
        <end position="114"/>
    </location>
</feature>
<name>A0A2P2GDE0_STREW</name>
<feature type="region of interest" description="Disordered" evidence="1">
    <location>
        <begin position="1"/>
        <end position="23"/>
    </location>
</feature>
<dbReference type="OrthoDB" id="3492533at2"/>
<dbReference type="Gene3D" id="1.10.1740.10">
    <property type="match status" value="1"/>
</dbReference>
<dbReference type="InterPro" id="IPR013325">
    <property type="entry name" value="RNA_pol_sigma_r2"/>
</dbReference>
<reference evidence="2 3" key="1">
    <citation type="submission" date="2015-05" db="EMBL/GenBank/DDBJ databases">
        <title>Draft Genome assembly of Streptomyces showdoensis.</title>
        <authorList>
            <person name="Thapa K.K."/>
            <person name="Metsa-Ketela M."/>
        </authorList>
    </citation>
    <scope>NUCLEOTIDE SEQUENCE [LARGE SCALE GENOMIC DNA]</scope>
    <source>
        <strain evidence="2 3">ATCC 15227</strain>
    </source>
</reference>
<dbReference type="AlphaFoldDB" id="A0A2P2GDE0"/>